<keyword evidence="1" id="KW-1133">Transmembrane helix</keyword>
<feature type="chain" id="PRO_5040150244" evidence="2">
    <location>
        <begin position="22"/>
        <end position="111"/>
    </location>
</feature>
<evidence type="ECO:0000256" key="1">
    <source>
        <dbReference type="SAM" id="Phobius"/>
    </source>
</evidence>
<comment type="caution">
    <text evidence="3">The sequence shown here is derived from an EMBL/GenBank/DDBJ whole genome shotgun (WGS) entry which is preliminary data.</text>
</comment>
<dbReference type="Proteomes" id="UP001152747">
    <property type="component" value="Unassembled WGS sequence"/>
</dbReference>
<proteinExistence type="predicted"/>
<accession>A0A9P1IUT1</accession>
<dbReference type="AlphaFoldDB" id="A0A9P1IUT1"/>
<reference evidence="3" key="1">
    <citation type="submission" date="2022-11" db="EMBL/GenBank/DDBJ databases">
        <authorList>
            <person name="Kikuchi T."/>
        </authorList>
    </citation>
    <scope>NUCLEOTIDE SEQUENCE</scope>
    <source>
        <strain evidence="3">PS1010</strain>
    </source>
</reference>
<sequence length="111" mass="12514">MKRSIAQIFIILLAVSVSVSASPINKTDVEIEANEIEASHSPTLYFLLFGLALLIIILIILYKTRDVQRPPMHFPRHGIPSRHTIRSSHEMIMNWYRGQNVAIAGDIPIVP</sequence>
<keyword evidence="2" id="KW-0732">Signal</keyword>
<keyword evidence="4" id="KW-1185">Reference proteome</keyword>
<name>A0A9P1IUT1_9PELO</name>
<keyword evidence="1" id="KW-0812">Transmembrane</keyword>
<protein>
    <submittedName>
        <fullName evidence="3">Uncharacterized protein</fullName>
    </submittedName>
</protein>
<feature type="signal peptide" evidence="2">
    <location>
        <begin position="1"/>
        <end position="21"/>
    </location>
</feature>
<evidence type="ECO:0000256" key="2">
    <source>
        <dbReference type="SAM" id="SignalP"/>
    </source>
</evidence>
<dbReference type="EMBL" id="CANHGI010000005">
    <property type="protein sequence ID" value="CAI5452555.1"/>
    <property type="molecule type" value="Genomic_DNA"/>
</dbReference>
<evidence type="ECO:0000313" key="4">
    <source>
        <dbReference type="Proteomes" id="UP001152747"/>
    </source>
</evidence>
<keyword evidence="1" id="KW-0472">Membrane</keyword>
<gene>
    <name evidence="3" type="ORF">CAMP_LOCUS15192</name>
</gene>
<feature type="transmembrane region" description="Helical" evidence="1">
    <location>
        <begin position="44"/>
        <end position="62"/>
    </location>
</feature>
<organism evidence="3 4">
    <name type="scientific">Caenorhabditis angaria</name>
    <dbReference type="NCBI Taxonomy" id="860376"/>
    <lineage>
        <taxon>Eukaryota</taxon>
        <taxon>Metazoa</taxon>
        <taxon>Ecdysozoa</taxon>
        <taxon>Nematoda</taxon>
        <taxon>Chromadorea</taxon>
        <taxon>Rhabditida</taxon>
        <taxon>Rhabditina</taxon>
        <taxon>Rhabditomorpha</taxon>
        <taxon>Rhabditoidea</taxon>
        <taxon>Rhabditidae</taxon>
        <taxon>Peloderinae</taxon>
        <taxon>Caenorhabditis</taxon>
    </lineage>
</organism>
<evidence type="ECO:0000313" key="3">
    <source>
        <dbReference type="EMBL" id="CAI5452555.1"/>
    </source>
</evidence>